<comment type="caution">
    <text evidence="2">The sequence shown here is derived from an EMBL/GenBank/DDBJ whole genome shotgun (WGS) entry which is preliminary data.</text>
</comment>
<proteinExistence type="predicted"/>
<protein>
    <submittedName>
        <fullName evidence="2">Uncharacterized protein</fullName>
    </submittedName>
</protein>
<feature type="region of interest" description="Disordered" evidence="1">
    <location>
        <begin position="134"/>
        <end position="175"/>
    </location>
</feature>
<evidence type="ECO:0000313" key="2">
    <source>
        <dbReference type="EMBL" id="KAF5185605.1"/>
    </source>
</evidence>
<dbReference type="Proteomes" id="UP000554482">
    <property type="component" value="Unassembled WGS sequence"/>
</dbReference>
<organism evidence="2 3">
    <name type="scientific">Thalictrum thalictroides</name>
    <name type="common">Rue-anemone</name>
    <name type="synonym">Anemone thalictroides</name>
    <dbReference type="NCBI Taxonomy" id="46969"/>
    <lineage>
        <taxon>Eukaryota</taxon>
        <taxon>Viridiplantae</taxon>
        <taxon>Streptophyta</taxon>
        <taxon>Embryophyta</taxon>
        <taxon>Tracheophyta</taxon>
        <taxon>Spermatophyta</taxon>
        <taxon>Magnoliopsida</taxon>
        <taxon>Ranunculales</taxon>
        <taxon>Ranunculaceae</taxon>
        <taxon>Thalictroideae</taxon>
        <taxon>Thalictrum</taxon>
    </lineage>
</organism>
<accession>A0A7J6VN61</accession>
<evidence type="ECO:0000313" key="3">
    <source>
        <dbReference type="Proteomes" id="UP000554482"/>
    </source>
</evidence>
<sequence>MRRILLRCYPLCVRHFHSSNTFKPISTKLLVLPLTSTQSNFKFFSSDNDHSYPNPNEKALISSTQRLKDSSDIEDVSNEDFFGMLENFYQEEDENEEAIPKIMEAILKRRLSGKHEDTDDELLDDLKRKNSLKNVRDEDCVSELDGSGTDEEGGDLQSENSDSEDSSGDRETESD</sequence>
<name>A0A7J6VN61_THATH</name>
<dbReference type="EMBL" id="JABWDY010030455">
    <property type="protein sequence ID" value="KAF5185605.1"/>
    <property type="molecule type" value="Genomic_DNA"/>
</dbReference>
<keyword evidence="3" id="KW-1185">Reference proteome</keyword>
<gene>
    <name evidence="2" type="ORF">FRX31_024811</name>
</gene>
<evidence type="ECO:0000256" key="1">
    <source>
        <dbReference type="SAM" id="MobiDB-lite"/>
    </source>
</evidence>
<dbReference type="OrthoDB" id="1936793at2759"/>
<reference evidence="2 3" key="1">
    <citation type="submission" date="2020-06" db="EMBL/GenBank/DDBJ databases">
        <title>Transcriptomic and genomic resources for Thalictrum thalictroides and T. hernandezii: Facilitating candidate gene discovery in an emerging model plant lineage.</title>
        <authorList>
            <person name="Arias T."/>
            <person name="Riano-Pachon D.M."/>
            <person name="Di Stilio V.S."/>
        </authorList>
    </citation>
    <scope>NUCLEOTIDE SEQUENCE [LARGE SCALE GENOMIC DNA]</scope>
    <source>
        <strain evidence="3">cv. WT478/WT964</strain>
        <tissue evidence="2">Leaves</tissue>
    </source>
</reference>
<dbReference type="AlphaFoldDB" id="A0A7J6VN61"/>